<keyword evidence="15" id="KW-1185">Reference proteome</keyword>
<feature type="region of interest" description="Interaction with substrate tRNA" evidence="10">
    <location>
        <begin position="164"/>
        <end position="168"/>
    </location>
</feature>
<comment type="caution">
    <text evidence="14">The sequence shown here is derived from an EMBL/GenBank/DDBJ whole genome shotgun (WGS) entry which is preliminary data.</text>
</comment>
<proteinExistence type="inferred from homology"/>
<dbReference type="HAMAP" id="MF_00185">
    <property type="entry name" value="IPP_trans"/>
    <property type="match status" value="1"/>
</dbReference>
<dbReference type="Gene3D" id="3.40.50.300">
    <property type="entry name" value="P-loop containing nucleotide triphosphate hydrolases"/>
    <property type="match status" value="1"/>
</dbReference>
<feature type="site" description="Interaction with substrate tRNA" evidence="10">
    <location>
        <position position="106"/>
    </location>
</feature>
<evidence type="ECO:0000256" key="12">
    <source>
        <dbReference type="RuleBase" id="RU003784"/>
    </source>
</evidence>
<dbReference type="GO" id="GO:0052381">
    <property type="term" value="F:tRNA dimethylallyltransferase activity"/>
    <property type="evidence" value="ECO:0007669"/>
    <property type="project" value="UniProtKB-UniRule"/>
</dbReference>
<feature type="binding site" evidence="10">
    <location>
        <begin position="15"/>
        <end position="22"/>
    </location>
    <ligand>
        <name>ATP</name>
        <dbReference type="ChEBI" id="CHEBI:30616"/>
    </ligand>
</feature>
<dbReference type="InterPro" id="IPR027417">
    <property type="entry name" value="P-loop_NTPase"/>
</dbReference>
<evidence type="ECO:0000256" key="5">
    <source>
        <dbReference type="ARBA" id="ARBA00022694"/>
    </source>
</evidence>
<dbReference type="GO" id="GO:0005524">
    <property type="term" value="F:ATP binding"/>
    <property type="evidence" value="ECO:0007669"/>
    <property type="project" value="UniProtKB-UniRule"/>
</dbReference>
<protein>
    <recommendedName>
        <fullName evidence="10">tRNA dimethylallyltransferase</fullName>
        <ecNumber evidence="10">2.5.1.75</ecNumber>
    </recommendedName>
    <alternativeName>
        <fullName evidence="10">Dimethylallyl diphosphate:tRNA dimethylallyltransferase</fullName>
        <shortName evidence="10">DMAPP:tRNA dimethylallyltransferase</shortName>
        <shortName evidence="10">DMATase</shortName>
    </alternativeName>
    <alternativeName>
        <fullName evidence="10">Isopentenyl-diphosphate:tRNA isopentenyltransferase</fullName>
        <shortName evidence="10">IPP transferase</shortName>
        <shortName evidence="10">IPPT</shortName>
        <shortName evidence="10">IPTase</shortName>
    </alternativeName>
</protein>
<feature type="binding site" evidence="10">
    <location>
        <begin position="17"/>
        <end position="22"/>
    </location>
    <ligand>
        <name>substrate</name>
    </ligand>
</feature>
<dbReference type="PANTHER" id="PTHR11088">
    <property type="entry name" value="TRNA DIMETHYLALLYLTRANSFERASE"/>
    <property type="match status" value="1"/>
</dbReference>
<dbReference type="EMBL" id="VZDO01000002">
    <property type="protein sequence ID" value="KAB0682105.1"/>
    <property type="molecule type" value="Genomic_DNA"/>
</dbReference>
<dbReference type="Pfam" id="PF01715">
    <property type="entry name" value="IPPT"/>
    <property type="match status" value="1"/>
</dbReference>
<name>A0A7V7TY90_9HYPH</name>
<evidence type="ECO:0000256" key="9">
    <source>
        <dbReference type="ARBA" id="ARBA00049563"/>
    </source>
</evidence>
<dbReference type="NCBIfam" id="TIGR00174">
    <property type="entry name" value="miaA"/>
    <property type="match status" value="1"/>
</dbReference>
<dbReference type="InterPro" id="IPR018022">
    <property type="entry name" value="IPT"/>
</dbReference>
<keyword evidence="6 10" id="KW-0547">Nucleotide-binding</keyword>
<dbReference type="CDD" id="cd02019">
    <property type="entry name" value="NK"/>
    <property type="match status" value="1"/>
</dbReference>
<evidence type="ECO:0000256" key="8">
    <source>
        <dbReference type="ARBA" id="ARBA00022842"/>
    </source>
</evidence>
<evidence type="ECO:0000313" key="14">
    <source>
        <dbReference type="EMBL" id="KAB0682105.1"/>
    </source>
</evidence>
<keyword evidence="7 10" id="KW-0067">ATP-binding</keyword>
<dbReference type="InterPro" id="IPR039657">
    <property type="entry name" value="Dimethylallyltransferase"/>
</dbReference>
<dbReference type="Proteomes" id="UP000432089">
    <property type="component" value="Unassembled WGS sequence"/>
</dbReference>
<comment type="subunit">
    <text evidence="10">Monomer.</text>
</comment>
<evidence type="ECO:0000256" key="7">
    <source>
        <dbReference type="ARBA" id="ARBA00022840"/>
    </source>
</evidence>
<organism evidence="14 15">
    <name type="scientific">Plantimonas leprariae</name>
    <dbReference type="NCBI Taxonomy" id="2615207"/>
    <lineage>
        <taxon>Bacteria</taxon>
        <taxon>Pseudomonadati</taxon>
        <taxon>Pseudomonadota</taxon>
        <taxon>Alphaproteobacteria</taxon>
        <taxon>Hyphomicrobiales</taxon>
        <taxon>Aurantimonadaceae</taxon>
        <taxon>Plantimonas</taxon>
    </lineage>
</organism>
<dbReference type="GO" id="GO:0006400">
    <property type="term" value="P:tRNA modification"/>
    <property type="evidence" value="ECO:0007669"/>
    <property type="project" value="TreeGrafter"/>
</dbReference>
<comment type="caution">
    <text evidence="10">Lacks conserved residue(s) required for the propagation of feature annotation.</text>
</comment>
<keyword evidence="8 10" id="KW-0460">Magnesium</keyword>
<evidence type="ECO:0000256" key="4">
    <source>
        <dbReference type="ARBA" id="ARBA00022679"/>
    </source>
</evidence>
<accession>A0A7V7TY90</accession>
<dbReference type="EC" id="2.5.1.75" evidence="10"/>
<dbReference type="Gene3D" id="1.10.20.140">
    <property type="match status" value="1"/>
</dbReference>
<evidence type="ECO:0000256" key="13">
    <source>
        <dbReference type="RuleBase" id="RU003785"/>
    </source>
</evidence>
<comment type="catalytic activity">
    <reaction evidence="9 10 11">
        <text>adenosine(37) in tRNA + dimethylallyl diphosphate = N(6)-dimethylallyladenosine(37) in tRNA + diphosphate</text>
        <dbReference type="Rhea" id="RHEA:26482"/>
        <dbReference type="Rhea" id="RHEA-COMP:10162"/>
        <dbReference type="Rhea" id="RHEA-COMP:10375"/>
        <dbReference type="ChEBI" id="CHEBI:33019"/>
        <dbReference type="ChEBI" id="CHEBI:57623"/>
        <dbReference type="ChEBI" id="CHEBI:74411"/>
        <dbReference type="ChEBI" id="CHEBI:74415"/>
        <dbReference type="EC" id="2.5.1.75"/>
    </reaction>
</comment>
<reference evidence="14 15" key="1">
    <citation type="submission" date="2019-09" db="EMBL/GenBank/DDBJ databases">
        <title>YIM 132180 draft genome.</title>
        <authorList>
            <person name="Zhang K."/>
        </authorList>
    </citation>
    <scope>NUCLEOTIDE SEQUENCE [LARGE SCALE GENOMIC DNA]</scope>
    <source>
        <strain evidence="14 15">YIM 132180</strain>
    </source>
</reference>
<feature type="region of interest" description="Interaction with substrate tRNA" evidence="10">
    <location>
        <begin position="40"/>
        <end position="43"/>
    </location>
</feature>
<evidence type="ECO:0000256" key="3">
    <source>
        <dbReference type="ARBA" id="ARBA00005842"/>
    </source>
</evidence>
<evidence type="ECO:0000256" key="6">
    <source>
        <dbReference type="ARBA" id="ARBA00022741"/>
    </source>
</evidence>
<evidence type="ECO:0000256" key="2">
    <source>
        <dbReference type="ARBA" id="ARBA00003213"/>
    </source>
</evidence>
<feature type="site" description="Interaction with substrate tRNA" evidence="10">
    <location>
        <position position="128"/>
    </location>
</feature>
<evidence type="ECO:0000256" key="10">
    <source>
        <dbReference type="HAMAP-Rule" id="MF_00185"/>
    </source>
</evidence>
<keyword evidence="5 10" id="KW-0819">tRNA processing</keyword>
<evidence type="ECO:0000313" key="15">
    <source>
        <dbReference type="Proteomes" id="UP000432089"/>
    </source>
</evidence>
<evidence type="ECO:0000256" key="11">
    <source>
        <dbReference type="RuleBase" id="RU003783"/>
    </source>
</evidence>
<keyword evidence="4 10" id="KW-0808">Transferase</keyword>
<dbReference type="SUPFAM" id="SSF52540">
    <property type="entry name" value="P-loop containing nucleoside triphosphate hydrolases"/>
    <property type="match status" value="2"/>
</dbReference>
<comment type="cofactor">
    <cofactor evidence="1 10">
        <name>Mg(2+)</name>
        <dbReference type="ChEBI" id="CHEBI:18420"/>
    </cofactor>
</comment>
<comment type="function">
    <text evidence="2 10 12">Catalyzes the transfer of a dimethylallyl group onto the adenine at position 37 in tRNAs that read codons beginning with uridine, leading to the formation of N6-(dimethylallyl)adenosine (i(6)A).</text>
</comment>
<dbReference type="FunFam" id="1.10.20.140:FF:000001">
    <property type="entry name" value="tRNA dimethylallyltransferase"/>
    <property type="match status" value="1"/>
</dbReference>
<dbReference type="PANTHER" id="PTHR11088:SF60">
    <property type="entry name" value="TRNA DIMETHYLALLYLTRANSFERASE"/>
    <property type="match status" value="1"/>
</dbReference>
<dbReference type="AlphaFoldDB" id="A0A7V7TY90"/>
<comment type="similarity">
    <text evidence="3 10 13">Belongs to the IPP transferase family.</text>
</comment>
<evidence type="ECO:0000256" key="1">
    <source>
        <dbReference type="ARBA" id="ARBA00001946"/>
    </source>
</evidence>
<sequence>MVRERSDTTAVLIAGPTASGKSALALRLAEELGGAVVNADSMQVYRCIPILTAQPSTAERKRLPHCLYGHIDPMQDYSVGAWMREIERVLTELRKKGRVPVIVGGTGLYFRALLGGLDAMPSIPSNIRNRLRKRVGLEGSDALHTELAIRDPEAAASIRPSDPQRVVRALELIETTGQTLASIQQRRGAPLVDVVTTTKIVLTPQRSDLRERIALRFAAMLQDGALEEAARFRSLAVPAERTAAKAIGLAELADHIEGRATLDVAVERAVARSRQYAKRQETWFRHQLGDDWERLPV</sequence>
<gene>
    <name evidence="10 14" type="primary">miaA</name>
    <name evidence="14" type="ORF">F6X38_03675</name>
</gene>